<accession>A0A9P1C009</accession>
<gene>
    <name evidence="3" type="ORF">C1SCF055_LOCUS10080</name>
</gene>
<keyword evidence="2" id="KW-0812">Transmembrane</keyword>
<feature type="compositionally biased region" description="Acidic residues" evidence="1">
    <location>
        <begin position="1087"/>
        <end position="1100"/>
    </location>
</feature>
<dbReference type="PANTHER" id="PTHR33050:SF7">
    <property type="entry name" value="RIBONUCLEASE H"/>
    <property type="match status" value="1"/>
</dbReference>
<feature type="region of interest" description="Disordered" evidence="1">
    <location>
        <begin position="669"/>
        <end position="694"/>
    </location>
</feature>
<name>A0A9P1C009_9DINO</name>
<dbReference type="PANTHER" id="PTHR33050">
    <property type="entry name" value="REVERSE TRANSCRIPTASE DOMAIN-CONTAINING PROTEIN"/>
    <property type="match status" value="1"/>
</dbReference>
<dbReference type="EMBL" id="CAMXCT010000710">
    <property type="protein sequence ID" value="CAI3982378.1"/>
    <property type="molecule type" value="Genomic_DNA"/>
</dbReference>
<feature type="transmembrane region" description="Helical" evidence="2">
    <location>
        <begin position="2578"/>
        <end position="2603"/>
    </location>
</feature>
<sequence>MQERHLKVDWTIREHQPMHLGIWQSISKFLDDEDSGLFDSLIEGVPTGFSDDIPSSNCFAKKQDDDNLGRQPLSIHMDNWRSSSDRPELTDELVQSEVNQGWVEPFNGSIEDAQTRWPTGVAIGRLGIAISDSRDPRLVVDSSICGTNSSCYVREHQALPTSKDVLRTFPLRDNDDELGGLSLDIKAAHKRVIIRESERGLLGFFHAGRLYFYRVAPFGFSAADACATGSTFQIGGFIELDESRLWFSERFSAAGVTALGLPTRLEAQKDIACYETLAQMALLQYPHQRLRVILPTVSDNTSAEAGVNQLFTTSEQLCFFLEKIGQLSSSLNVDMDTSHISGVDNVIADLLSRWDFDGGQDLQGEVVRKNFPDQVLKSWNSPCRFTSRHFHEFWYNDKNDVVYSSLAVEQIPAQSFRVSPIAMFCDSRFSEDVVEEDEKMKYARVIGLDSLQLELSGELISACLTVAGMTSQLAFVADLWNTPKHVSHHQDTSQVAYTAVFFVSFTAQCLAVLCDTLQHMRSSRFRADAWTKGSCFESAKTFFKIYVLNFLGVVHTIKTIPIILHPRKGVQPFAAFKAKDMRMFAVGTGTSLALWWNLLGLDHPAPFLPYDLACPVPSVLDFHLPSLLLGILVGLFIGITDLEVQVETLRSEVCELRLLVQRLKRELERNSSRRQSDSEADRGSSYSSVLDSPLRGSSASFSLVTGGGGDQQFSRSPSLAESQCARAGSDSRSSAGYGPAPPGSRNPEESGSRSTRPTLSWGEREAICDEIGEWFLRCLRGLHRSSSGRDRIPLSSRVWIVARDFDGFVYKPCQIYHSFSECKHLVKRGSECGESVFIGVPSEREDLGVVFDYQCCVLPDQLGGLCEIVPVCYIDTKLLVAVPHSVWNRVVAKRALSDKALSKFVLVEVGQCPDLSFADGDYVGYLPFAGGLEGAAKDHFAFMTATEGAPTPQHGGSRPRAAGSQDGRGESGSAASQADRLTKLEEMMERLMVKVDSSLSPSGPYSSQPRPSALRPPKDVSRRSSTLAGQFPDLDPSVVAAAVSAGVETEALQEMQKLMQVGKKKQQKLRDPGGPRVHFSSGKAEDVLSDSETEHDEGESGDVFGGAPTGGNVSPVADAVTKLTQLVTVLTADKVKKSQSKIEAALDGVSASGVNESGGLGSGKRTAAARRALRQALQDNPEEIYQLLERAMMEDLTSQTITPGQPAQALCARAWVEHRSRIGHWKTPAFCAWTVSGALDKLIKGDTAGCRARLCLMFLMLDQTACDRGSWALSAELSLESSPPMSVLSQHVPPSVADGEQPFSRLLDPRWAEVAMAHVKETEEFVTKRLKLGRKDQNETAVFRSGADGATAWKKRRLCLQLVVLNWLYLGQVCGPPSALRLGRKLSPGQWRIVRLLESLAEDGNSVQKVDALGMGRSAAKAETQDDEVAALHRALLQVQQSTSFYGMDRSSLSSRLAEADEQRFSGEVVGKLQTKPFVTAKPIEADRLQFGPPPAFDPLPYMDNKTAAMYLDPGLFHRPEPEPPPKVTVRAAMSEKLRLYEKLAATGRLRLLDLSEVEELYSSGLFAVVKDLERDRLIMDSRPANSREIGLNHWCGSLANASMLGQICLAEGEELCMSGEDVKDFFYQFVVSRKRAARNSLVGKLTSAELKHLFPSLEIPREGGYVGLSTMAMGDLCAVEFAQSSHLGVVLQCGGIHPCELLRLRSPMPRGPFMGGIVIDDLVLLERVMRSNLQAASVASLRLEAIKEKYKEVGLPVNLKKEFVDATCARFWGAEVDGKAGIVRPNSFRVWPLMLVTLRVCCLGVTSVSLLESLCGSWISVLMFRRRTLSVLNEIFGALHSGLAQNDIIRLSEGLKDELVSAVVLGSLSYVNLRAKVLPTFRATDASDWGLAAVSAHLPAEVAKETLRFSLSRSLWTKLLPPGKAWMKQKGLLDHGEELPSDECYDTHPLWELLARCLVFVTEWRKPHARAVHINVSLGALVKGRSSSKCLSRLLQKSLLPMFSADAYSGVGFLPSAINRADAPTRDREVEPPDMALPDWWEELSDGGFVGFDLWLESLRASLPAARDPFDFTELGYREPMRLRSGRQEKTASHFGRRVQQPVAVEPSFSGDFRLPEPAADGLCAEAVSMLQELDRRGQVWWPKDSERVFREPGALDLYSGRGGVAKQLLKNGAPFVITFDWNRSAKENLLWQENREIVLRLVELKAVAVVGSAVICKSFTRAITPAVRSRRHPRGIPWMRATMRQSVEEGNSHSDFCKDVIKACEKASVIFWLENPDTSFLWLQRGYKRFSCPNSNWVFRADFCRFGTAWRKRTRVATSSPSLRGLRMLCRCKKGHRVLRGMHPTLRKPWTSVAEPYPHGFCAVVAGALASDVGWCRKLNVAGCSRSASLRIGEAKNPGPRRARQPREVSLEHMPQQLAASIALGDRCWAAFFRWASESFEHVDPLQLFLSVPLFLAHAVRRYGDLLFADGGALLYYRHLVLAAQRRVPNLRQYVHLCWELAGRWELAEPVTHRVPLPFPVLQGMVCLAMMMGWRQWAGISLLCFFGVARVGEVLRCKRKHLLLPGDLLEESGSSAYLTLHHFIAELYGIFALALTLHHFIAELYGIFALALHLRVVIFALPLFLLQMILGTGLKNMSYMESLSGILTMGQVMRSFVVYIRIKCQEVRAKEYLRMMTEEKLKDSRERQRLQSDTGARREVIVNYRLREEYFNEVIPDEILEWARKENMAGTKDDEEDTGCGSGSCLLPTHKTSVHHRHHRGW</sequence>
<evidence type="ECO:0000313" key="4">
    <source>
        <dbReference type="EMBL" id="CAL4769690.1"/>
    </source>
</evidence>
<reference evidence="3" key="1">
    <citation type="submission" date="2022-10" db="EMBL/GenBank/DDBJ databases">
        <authorList>
            <person name="Chen Y."/>
            <person name="Dougan E. K."/>
            <person name="Chan C."/>
            <person name="Rhodes N."/>
            <person name="Thang M."/>
        </authorList>
    </citation>
    <scope>NUCLEOTIDE SEQUENCE</scope>
</reference>
<reference evidence="4 5" key="2">
    <citation type="submission" date="2024-05" db="EMBL/GenBank/DDBJ databases">
        <authorList>
            <person name="Chen Y."/>
            <person name="Shah S."/>
            <person name="Dougan E. K."/>
            <person name="Thang M."/>
            <person name="Chan C."/>
        </authorList>
    </citation>
    <scope>NUCLEOTIDE SEQUENCE [LARGE SCALE GENOMIC DNA]</scope>
</reference>
<organism evidence="3">
    <name type="scientific">Cladocopium goreaui</name>
    <dbReference type="NCBI Taxonomy" id="2562237"/>
    <lineage>
        <taxon>Eukaryota</taxon>
        <taxon>Sar</taxon>
        <taxon>Alveolata</taxon>
        <taxon>Dinophyceae</taxon>
        <taxon>Suessiales</taxon>
        <taxon>Symbiodiniaceae</taxon>
        <taxon>Cladocopium</taxon>
    </lineage>
</organism>
<feature type="transmembrane region" description="Helical" evidence="2">
    <location>
        <begin position="2609"/>
        <end position="2632"/>
    </location>
</feature>
<feature type="region of interest" description="Disordered" evidence="1">
    <location>
        <begin position="724"/>
        <end position="758"/>
    </location>
</feature>
<feature type="region of interest" description="Disordered" evidence="1">
    <location>
        <begin position="946"/>
        <end position="979"/>
    </location>
</feature>
<dbReference type="EMBL" id="CAMXCT030000710">
    <property type="protein sequence ID" value="CAL4769690.1"/>
    <property type="molecule type" value="Genomic_DNA"/>
</dbReference>
<feature type="compositionally biased region" description="Low complexity" evidence="1">
    <location>
        <begin position="725"/>
        <end position="736"/>
    </location>
</feature>
<feature type="transmembrane region" description="Helical" evidence="2">
    <location>
        <begin position="2539"/>
        <end position="2557"/>
    </location>
</feature>
<dbReference type="InterPro" id="IPR052055">
    <property type="entry name" value="Hepadnavirus_pol/RT"/>
</dbReference>
<evidence type="ECO:0000313" key="5">
    <source>
        <dbReference type="Proteomes" id="UP001152797"/>
    </source>
</evidence>
<feature type="region of interest" description="Disordered" evidence="1">
    <location>
        <begin position="995"/>
        <end position="1032"/>
    </location>
</feature>
<keyword evidence="2" id="KW-0472">Membrane</keyword>
<feature type="compositionally biased region" description="Basic and acidic residues" evidence="1">
    <location>
        <begin position="669"/>
        <end position="682"/>
    </location>
</feature>
<dbReference type="Proteomes" id="UP001152797">
    <property type="component" value="Unassembled WGS sequence"/>
</dbReference>
<feature type="compositionally biased region" description="Low complexity" evidence="1">
    <location>
        <begin position="997"/>
        <end position="1009"/>
    </location>
</feature>
<dbReference type="EMBL" id="CAMXCT020000710">
    <property type="protein sequence ID" value="CAL1135753.1"/>
    <property type="molecule type" value="Genomic_DNA"/>
</dbReference>
<comment type="caution">
    <text evidence="3">The sequence shown here is derived from an EMBL/GenBank/DDBJ whole genome shotgun (WGS) entry which is preliminary data.</text>
</comment>
<keyword evidence="2" id="KW-1133">Transmembrane helix</keyword>
<evidence type="ECO:0000256" key="1">
    <source>
        <dbReference type="SAM" id="MobiDB-lite"/>
    </source>
</evidence>
<keyword evidence="5" id="KW-1185">Reference proteome</keyword>
<proteinExistence type="predicted"/>
<evidence type="ECO:0000256" key="2">
    <source>
        <dbReference type="SAM" id="Phobius"/>
    </source>
</evidence>
<feature type="compositionally biased region" description="Polar residues" evidence="1">
    <location>
        <begin position="684"/>
        <end position="694"/>
    </location>
</feature>
<feature type="region of interest" description="Disordered" evidence="1">
    <location>
        <begin position="1062"/>
        <end position="1109"/>
    </location>
</feature>
<protein>
    <submittedName>
        <fullName evidence="3">Uncharacterized protein</fullName>
    </submittedName>
</protein>
<dbReference type="OrthoDB" id="6103391at2759"/>
<evidence type="ECO:0000313" key="3">
    <source>
        <dbReference type="EMBL" id="CAI3982378.1"/>
    </source>
</evidence>